<keyword evidence="2" id="KW-0732">Signal</keyword>
<evidence type="ECO:0000313" key="4">
    <source>
        <dbReference type="Proteomes" id="UP000307087"/>
    </source>
</evidence>
<feature type="transmembrane region" description="Helical" evidence="1">
    <location>
        <begin position="161"/>
        <end position="181"/>
    </location>
</feature>
<organism evidence="3 4">
    <name type="scientific">Nocardioides caeni</name>
    <dbReference type="NCBI Taxonomy" id="574700"/>
    <lineage>
        <taxon>Bacteria</taxon>
        <taxon>Bacillati</taxon>
        <taxon>Actinomycetota</taxon>
        <taxon>Actinomycetes</taxon>
        <taxon>Propionibacteriales</taxon>
        <taxon>Nocardioidaceae</taxon>
        <taxon>Nocardioides</taxon>
    </lineage>
</organism>
<evidence type="ECO:0000256" key="1">
    <source>
        <dbReference type="SAM" id="Phobius"/>
    </source>
</evidence>
<keyword evidence="1" id="KW-1133">Transmembrane helix</keyword>
<name>A0A4S8NMS5_9ACTN</name>
<reference evidence="3 4" key="1">
    <citation type="journal article" date="2009" name="Int. J. Syst. Evol. Microbiol.">
        <title>Nocardioides caeni sp. nov., isolated from wastewater.</title>
        <authorList>
            <person name="Yoon J.H."/>
            <person name="Kang S.J."/>
            <person name="Park S."/>
            <person name="Kim W."/>
            <person name="Oh T.K."/>
        </authorList>
    </citation>
    <scope>NUCLEOTIDE SEQUENCE [LARGE SCALE GENOMIC DNA]</scope>
    <source>
        <strain evidence="3 4">DSM 23134</strain>
    </source>
</reference>
<evidence type="ECO:0000313" key="3">
    <source>
        <dbReference type="EMBL" id="THV17885.1"/>
    </source>
</evidence>
<comment type="caution">
    <text evidence="3">The sequence shown here is derived from an EMBL/GenBank/DDBJ whole genome shotgun (WGS) entry which is preliminary data.</text>
</comment>
<gene>
    <name evidence="3" type="ORF">E9934_05350</name>
</gene>
<accession>A0A4S8NMS5</accession>
<evidence type="ECO:0000256" key="2">
    <source>
        <dbReference type="SAM" id="SignalP"/>
    </source>
</evidence>
<keyword evidence="1" id="KW-0472">Membrane</keyword>
<dbReference type="OrthoDB" id="3787829at2"/>
<dbReference type="RefSeq" id="WP_136561820.1">
    <property type="nucleotide sequence ID" value="NZ_BAABLS010000001.1"/>
</dbReference>
<sequence length="191" mass="19656">MRQSVIRLGVLASLLVPSLLLASPSRADDLNYSPTVPTSCTVDAPRIKVGERPRIEIEVAANTTTLLTGSVDLAIATRAGAGRALAGVVWTRTVRYEGEPRTVLGPRLPRGSYLVTMAFTPDDSAFVGCRNAGVFNVGGGETGGEEDPVPGNLPDTGGPSVLFLLVGGALCASGAGVLGWGRRRGDARDGG</sequence>
<keyword evidence="1" id="KW-0812">Transmembrane</keyword>
<protein>
    <submittedName>
        <fullName evidence="3">LPXTG cell wall anchor domain-containing protein</fullName>
    </submittedName>
</protein>
<keyword evidence="4" id="KW-1185">Reference proteome</keyword>
<dbReference type="NCBIfam" id="TIGR01167">
    <property type="entry name" value="LPXTG_anchor"/>
    <property type="match status" value="1"/>
</dbReference>
<dbReference type="Proteomes" id="UP000307087">
    <property type="component" value="Unassembled WGS sequence"/>
</dbReference>
<feature type="chain" id="PRO_5020997932" evidence="2">
    <location>
        <begin position="28"/>
        <end position="191"/>
    </location>
</feature>
<dbReference type="EMBL" id="STGW01000002">
    <property type="protein sequence ID" value="THV17885.1"/>
    <property type="molecule type" value="Genomic_DNA"/>
</dbReference>
<dbReference type="AlphaFoldDB" id="A0A4S8NMS5"/>
<feature type="signal peptide" evidence="2">
    <location>
        <begin position="1"/>
        <end position="27"/>
    </location>
</feature>
<proteinExistence type="predicted"/>